<evidence type="ECO:0000256" key="4">
    <source>
        <dbReference type="ARBA" id="ARBA00022741"/>
    </source>
</evidence>
<dbReference type="Pfam" id="PF06508">
    <property type="entry name" value="QueC"/>
    <property type="match status" value="1"/>
</dbReference>
<dbReference type="PANTHER" id="PTHR42914:SF1">
    <property type="entry name" value="7-CYANO-7-DEAZAGUANINE SYNTHASE"/>
    <property type="match status" value="1"/>
</dbReference>
<keyword evidence="5 11" id="KW-0671">Queuosine biosynthesis</keyword>
<gene>
    <name evidence="11 12" type="primary">queC</name>
    <name evidence="12" type="ORF">FEMY_18030</name>
</gene>
<keyword evidence="6 11" id="KW-0862">Zinc</keyword>
<dbReference type="GO" id="GO:0005524">
    <property type="term" value="F:ATP binding"/>
    <property type="evidence" value="ECO:0007669"/>
    <property type="project" value="UniProtKB-UniRule"/>
</dbReference>
<dbReference type="STRING" id="1789004.FEMY_18030"/>
<comment type="catalytic activity">
    <reaction evidence="10 11">
        <text>7-carboxy-7-carbaguanine + NH4(+) + 2 ATP = 7-cyano-7-carbaguanine + 2 AMP + 2 diphosphate + 2 H(+)</text>
        <dbReference type="Rhea" id="RHEA:27982"/>
        <dbReference type="ChEBI" id="CHEBI:15378"/>
        <dbReference type="ChEBI" id="CHEBI:28938"/>
        <dbReference type="ChEBI" id="CHEBI:30616"/>
        <dbReference type="ChEBI" id="CHEBI:33019"/>
        <dbReference type="ChEBI" id="CHEBI:45075"/>
        <dbReference type="ChEBI" id="CHEBI:61036"/>
        <dbReference type="ChEBI" id="CHEBI:456215"/>
        <dbReference type="EC" id="6.3.4.20"/>
    </reaction>
</comment>
<dbReference type="AlphaFoldDB" id="A0A149VWR1"/>
<keyword evidence="3 11" id="KW-0479">Metal-binding</keyword>
<feature type="binding site" evidence="11">
    <location>
        <begin position="21"/>
        <end position="31"/>
    </location>
    <ligand>
        <name>ATP</name>
        <dbReference type="ChEBI" id="CHEBI:30616"/>
    </ligand>
</feature>
<dbReference type="GO" id="GO:0016879">
    <property type="term" value="F:ligase activity, forming carbon-nitrogen bonds"/>
    <property type="evidence" value="ECO:0007669"/>
    <property type="project" value="UniProtKB-UniRule"/>
</dbReference>
<reference evidence="12 13" key="1">
    <citation type="submission" date="2016-01" db="EMBL/GenBank/DDBJ databases">
        <title>Genome sequence of the acidophilic iron oxidising Ferrovum strain Z-31.</title>
        <authorList>
            <person name="Poehlein A."/>
            <person name="Ullrich S.R."/>
            <person name="Schloemann M."/>
            <person name="Muehling M."/>
            <person name="Daniel R."/>
        </authorList>
    </citation>
    <scope>NUCLEOTIDE SEQUENCE [LARGE SCALE GENOMIC DNA]</scope>
    <source>
        <strain evidence="12 13">Z-31</strain>
    </source>
</reference>
<feature type="binding site" evidence="11">
    <location>
        <position position="203"/>
    </location>
    <ligand>
        <name>Zn(2+)</name>
        <dbReference type="ChEBI" id="CHEBI:29105"/>
    </ligand>
</feature>
<keyword evidence="13" id="KW-1185">Reference proteome</keyword>
<name>A0A149VWR1_9PROT</name>
<organism evidence="12 13">
    <name type="scientific">Ferrovum myxofaciens</name>
    <dbReference type="NCBI Taxonomy" id="416213"/>
    <lineage>
        <taxon>Bacteria</taxon>
        <taxon>Pseudomonadati</taxon>
        <taxon>Pseudomonadota</taxon>
        <taxon>Betaproteobacteria</taxon>
        <taxon>Ferrovales</taxon>
        <taxon>Ferrovaceae</taxon>
        <taxon>Ferrovum</taxon>
    </lineage>
</organism>
<comment type="function">
    <text evidence="11">Catalyzes the ATP-dependent conversion of 7-carboxy-7-deazaguanine (CDG) to 7-cyano-7-deazaguanine (preQ(0)).</text>
</comment>
<proteinExistence type="inferred from homology"/>
<dbReference type="NCBIfam" id="TIGR00364">
    <property type="entry name" value="7-cyano-7-deazaguanine synthase QueC"/>
    <property type="match status" value="1"/>
</dbReference>
<evidence type="ECO:0000313" key="13">
    <source>
        <dbReference type="Proteomes" id="UP000075653"/>
    </source>
</evidence>
<evidence type="ECO:0000256" key="1">
    <source>
        <dbReference type="ARBA" id="ARBA00005061"/>
    </source>
</evidence>
<sequence>MSGRSGTGTRLMAGRNAVILLSGGLDSATVLAMARQQGFGVYAMSFAYGQRHAHELDCARRLALQPGVIHHSVVNIDLRGIGGSALTTTQEVPKDRNLDQEQAIPVTYVPARNTIFLSFALAWAEVLEVSDLFIGVNALDYSGYPDCRPEYLSAFERMANLATRRAVEGAPLTLHAPLLNLTKADIIRQGLVLGVDYGLTTSCYDPGPEGKPCGHCDACLLRARGFAQVGVPDPLMVRYGSVTA</sequence>
<dbReference type="EC" id="6.3.4.20" evidence="9 11"/>
<dbReference type="InterPro" id="IPR014729">
    <property type="entry name" value="Rossmann-like_a/b/a_fold"/>
</dbReference>
<protein>
    <recommendedName>
        <fullName evidence="9 11">7-cyano-7-deazaguanine synthase</fullName>
        <ecNumber evidence="9 11">6.3.4.20</ecNumber>
    </recommendedName>
    <alternativeName>
        <fullName evidence="11">7-cyano-7-carbaguanine synthase</fullName>
    </alternativeName>
    <alternativeName>
        <fullName evidence="11">PreQ(0) synthase</fullName>
    </alternativeName>
    <alternativeName>
        <fullName evidence="11">Queuosine biosynthesis protein QueC</fullName>
    </alternativeName>
</protein>
<comment type="pathway">
    <text evidence="1 11">Purine metabolism; 7-cyano-7-deazaguanine biosynthesis.</text>
</comment>
<evidence type="ECO:0000256" key="2">
    <source>
        <dbReference type="ARBA" id="ARBA00022598"/>
    </source>
</evidence>
<keyword evidence="4 11" id="KW-0547">Nucleotide-binding</keyword>
<dbReference type="PANTHER" id="PTHR42914">
    <property type="entry name" value="7-CYANO-7-DEAZAGUANINE SYNTHASE"/>
    <property type="match status" value="1"/>
</dbReference>
<comment type="caution">
    <text evidence="12">The sequence shown here is derived from an EMBL/GenBank/DDBJ whole genome shotgun (WGS) entry which is preliminary data.</text>
</comment>
<dbReference type="GO" id="GO:0008616">
    <property type="term" value="P:tRNA queuosine(34) biosynthetic process"/>
    <property type="evidence" value="ECO:0007669"/>
    <property type="project" value="UniProtKB-UniRule"/>
</dbReference>
<evidence type="ECO:0000256" key="9">
    <source>
        <dbReference type="ARBA" id="ARBA00039149"/>
    </source>
</evidence>
<keyword evidence="7 11" id="KW-0067">ATP-binding</keyword>
<dbReference type="InterPro" id="IPR018317">
    <property type="entry name" value="QueC"/>
</dbReference>
<evidence type="ECO:0000256" key="11">
    <source>
        <dbReference type="HAMAP-Rule" id="MF_01633"/>
    </source>
</evidence>
<evidence type="ECO:0000256" key="5">
    <source>
        <dbReference type="ARBA" id="ARBA00022785"/>
    </source>
</evidence>
<comment type="similarity">
    <text evidence="8 11">Belongs to the QueC family.</text>
</comment>
<dbReference type="EMBL" id="LRRD01000044">
    <property type="protein sequence ID" value="KXW57652.1"/>
    <property type="molecule type" value="Genomic_DNA"/>
</dbReference>
<dbReference type="PIRSF" id="PIRSF006293">
    <property type="entry name" value="ExsB"/>
    <property type="match status" value="1"/>
</dbReference>
<dbReference type="PATRIC" id="fig|1789004.3.peg.1844"/>
<comment type="cofactor">
    <cofactor evidence="11">
        <name>Zn(2+)</name>
        <dbReference type="ChEBI" id="CHEBI:29105"/>
    </cofactor>
    <text evidence="11">Binds 1 zinc ion per subunit.</text>
</comment>
<feature type="binding site" evidence="11">
    <location>
        <position position="219"/>
    </location>
    <ligand>
        <name>Zn(2+)</name>
        <dbReference type="ChEBI" id="CHEBI:29105"/>
    </ligand>
</feature>
<dbReference type="UniPathway" id="UPA00391"/>
<feature type="binding site" evidence="11">
    <location>
        <position position="216"/>
    </location>
    <ligand>
        <name>Zn(2+)</name>
        <dbReference type="ChEBI" id="CHEBI:29105"/>
    </ligand>
</feature>
<dbReference type="Proteomes" id="UP000075653">
    <property type="component" value="Unassembled WGS sequence"/>
</dbReference>
<evidence type="ECO:0000256" key="7">
    <source>
        <dbReference type="ARBA" id="ARBA00022840"/>
    </source>
</evidence>
<dbReference type="HAMAP" id="MF_01633">
    <property type="entry name" value="QueC"/>
    <property type="match status" value="1"/>
</dbReference>
<keyword evidence="2 11" id="KW-0436">Ligase</keyword>
<dbReference type="Gene3D" id="3.40.50.620">
    <property type="entry name" value="HUPs"/>
    <property type="match status" value="1"/>
</dbReference>
<evidence type="ECO:0000256" key="8">
    <source>
        <dbReference type="ARBA" id="ARBA00037993"/>
    </source>
</evidence>
<evidence type="ECO:0000256" key="3">
    <source>
        <dbReference type="ARBA" id="ARBA00022723"/>
    </source>
</evidence>
<feature type="binding site" evidence="11">
    <location>
        <position position="213"/>
    </location>
    <ligand>
        <name>Zn(2+)</name>
        <dbReference type="ChEBI" id="CHEBI:29105"/>
    </ligand>
</feature>
<dbReference type="CDD" id="cd01995">
    <property type="entry name" value="QueC-like"/>
    <property type="match status" value="1"/>
</dbReference>
<evidence type="ECO:0000256" key="10">
    <source>
        <dbReference type="ARBA" id="ARBA00047890"/>
    </source>
</evidence>
<evidence type="ECO:0000256" key="6">
    <source>
        <dbReference type="ARBA" id="ARBA00022833"/>
    </source>
</evidence>
<dbReference type="GO" id="GO:0008270">
    <property type="term" value="F:zinc ion binding"/>
    <property type="evidence" value="ECO:0007669"/>
    <property type="project" value="UniProtKB-UniRule"/>
</dbReference>
<evidence type="ECO:0000313" key="12">
    <source>
        <dbReference type="EMBL" id="KXW57652.1"/>
    </source>
</evidence>
<accession>A0A149VWR1</accession>
<dbReference type="SUPFAM" id="SSF52402">
    <property type="entry name" value="Adenine nucleotide alpha hydrolases-like"/>
    <property type="match status" value="1"/>
</dbReference>